<proteinExistence type="predicted"/>
<dbReference type="CDD" id="cd12148">
    <property type="entry name" value="fungal_TF_MHR"/>
    <property type="match status" value="1"/>
</dbReference>
<gene>
    <name evidence="2" type="ORF">DXG03_003223</name>
</gene>
<dbReference type="EMBL" id="JABCKV010000002">
    <property type="protein sequence ID" value="KAG5648612.1"/>
    <property type="molecule type" value="Genomic_DNA"/>
</dbReference>
<accession>A0A9P7GKE5</accession>
<protein>
    <recommendedName>
        <fullName evidence="4">Transcription factor domain-containing protein</fullName>
    </recommendedName>
</protein>
<evidence type="ECO:0000313" key="2">
    <source>
        <dbReference type="EMBL" id="KAG5648612.1"/>
    </source>
</evidence>
<dbReference type="OrthoDB" id="4456959at2759"/>
<evidence type="ECO:0000256" key="1">
    <source>
        <dbReference type="ARBA" id="ARBA00023242"/>
    </source>
</evidence>
<comment type="caution">
    <text evidence="2">The sequence shown here is derived from an EMBL/GenBank/DDBJ whole genome shotgun (WGS) entry which is preliminary data.</text>
</comment>
<reference evidence="2" key="2">
    <citation type="submission" date="2021-10" db="EMBL/GenBank/DDBJ databases">
        <title>Phylogenomics reveals ancestral predisposition of the termite-cultivated fungus Termitomyces towards a domesticated lifestyle.</title>
        <authorList>
            <person name="Auxier B."/>
            <person name="Grum-Grzhimaylo A."/>
            <person name="Cardenas M.E."/>
            <person name="Lodge J.D."/>
            <person name="Laessoe T."/>
            <person name="Pedersen O."/>
            <person name="Smith M.E."/>
            <person name="Kuyper T.W."/>
            <person name="Franco-Molano E.A."/>
            <person name="Baroni T.J."/>
            <person name="Aanen D.K."/>
        </authorList>
    </citation>
    <scope>NUCLEOTIDE SEQUENCE</scope>
    <source>
        <strain evidence="2">AP01</strain>
        <tissue evidence="2">Mycelium</tissue>
    </source>
</reference>
<dbReference type="PANTHER" id="PTHR46910">
    <property type="entry name" value="TRANSCRIPTION FACTOR PDR1"/>
    <property type="match status" value="1"/>
</dbReference>
<dbReference type="GO" id="GO:0003700">
    <property type="term" value="F:DNA-binding transcription factor activity"/>
    <property type="evidence" value="ECO:0007669"/>
    <property type="project" value="InterPro"/>
</dbReference>
<organism evidence="2 3">
    <name type="scientific">Asterophora parasitica</name>
    <dbReference type="NCBI Taxonomy" id="117018"/>
    <lineage>
        <taxon>Eukaryota</taxon>
        <taxon>Fungi</taxon>
        <taxon>Dikarya</taxon>
        <taxon>Basidiomycota</taxon>
        <taxon>Agaricomycotina</taxon>
        <taxon>Agaricomycetes</taxon>
        <taxon>Agaricomycetidae</taxon>
        <taxon>Agaricales</taxon>
        <taxon>Tricholomatineae</taxon>
        <taxon>Lyophyllaceae</taxon>
        <taxon>Asterophora</taxon>
    </lineage>
</organism>
<evidence type="ECO:0008006" key="4">
    <source>
        <dbReference type="Google" id="ProtNLM"/>
    </source>
</evidence>
<dbReference type="AlphaFoldDB" id="A0A9P7GKE5"/>
<dbReference type="InterPro" id="IPR050987">
    <property type="entry name" value="AtrR-like"/>
</dbReference>
<name>A0A9P7GKE5_9AGAR</name>
<evidence type="ECO:0000313" key="3">
    <source>
        <dbReference type="Proteomes" id="UP000775547"/>
    </source>
</evidence>
<keyword evidence="3" id="KW-1185">Reference proteome</keyword>
<dbReference type="Proteomes" id="UP000775547">
    <property type="component" value="Unassembled WGS sequence"/>
</dbReference>
<reference evidence="2" key="1">
    <citation type="submission" date="2020-07" db="EMBL/GenBank/DDBJ databases">
        <authorList>
            <person name="Nieuwenhuis M."/>
            <person name="Van De Peppel L.J.J."/>
        </authorList>
    </citation>
    <scope>NUCLEOTIDE SEQUENCE</scope>
    <source>
        <strain evidence="2">AP01</strain>
        <tissue evidence="2">Mycelium</tissue>
    </source>
</reference>
<dbReference type="PANTHER" id="PTHR46910:SF38">
    <property type="entry name" value="ZN(2)-C6 FUNGAL-TYPE DOMAIN-CONTAINING PROTEIN"/>
    <property type="match status" value="1"/>
</dbReference>
<keyword evidence="1" id="KW-0539">Nucleus</keyword>
<sequence>MVECDDEYWECDGLKSEITFHQPTDKPSTVTSFIYCLRLCEILAFSLRTLYSTKKAKIWSGHVGNEWQHRLVAQINSELNNWKESVPEHLKWDPLRTDPLYFDQSTAIYTVFYYVQMQIHRPLISRNTPTISSSLATCTDAARRCGHLLDVQFKRRPLALPHVVISSFTAGVILLLGVWSGQKDFDPHDDMATVQSCLHTLKVLEPTWHIAEQNTYAPQDVPQPVASTSSVVPPMPGLLATGASAELTSLPPVDSPHPPMPRPNQYYQHYAPENAGLPPTHVFSHTSFFREDHVFNGEASSHTDPSYQFPRQMEQVWSQAPTGFDLAEWDVFITNMGRTSKT</sequence>